<keyword evidence="3" id="KW-1185">Reference proteome</keyword>
<evidence type="ECO:0000313" key="3">
    <source>
        <dbReference type="Proteomes" id="UP000076744"/>
    </source>
</evidence>
<keyword evidence="1" id="KW-1133">Transmembrane helix</keyword>
<dbReference type="PANTHER" id="PTHR39470">
    <property type="entry name" value="CHROMOSOME 10, WHOLE GENOME SHOTGUN SEQUENCE"/>
    <property type="match status" value="1"/>
</dbReference>
<name>A0A168EJ12_CORFA</name>
<keyword evidence="1" id="KW-0472">Membrane</keyword>
<protein>
    <submittedName>
        <fullName evidence="2">Uncharacterized protein</fullName>
    </submittedName>
</protein>
<sequence length="262" mass="28768">MAIPWATIRSLSLVLGPFLVPRAIAYYRSSRANSRSAGVTVRAAPRRVLHAVFVLVLVALVLAAFATLPPLTPENLFRRTASRLQIPNDVLFARVAALRPGGALTAADEALRARFVNLESRLLYLRFGPAALAGCAFCVPDEPRSYLCHAAPRRAWRTSTPSTGARARAAERLESVNRALQGAKSKMSALGIVKNTAQRDAELRGRSDAYWTHEVRLMAEAMEEREVIECVSDALENRVDIQTITRDADSYTSLVLQDLAQE</sequence>
<evidence type="ECO:0000256" key="1">
    <source>
        <dbReference type="SAM" id="Phobius"/>
    </source>
</evidence>
<evidence type="ECO:0000313" key="2">
    <source>
        <dbReference type="EMBL" id="OAA73868.1"/>
    </source>
</evidence>
<feature type="transmembrane region" description="Helical" evidence="1">
    <location>
        <begin position="48"/>
        <end position="68"/>
    </location>
</feature>
<comment type="caution">
    <text evidence="2">The sequence shown here is derived from an EMBL/GenBank/DDBJ whole genome shotgun (WGS) entry which is preliminary data.</text>
</comment>
<dbReference type="EMBL" id="AZHB01000001">
    <property type="protein sequence ID" value="OAA73868.1"/>
    <property type="molecule type" value="Genomic_DNA"/>
</dbReference>
<accession>A0A168EJ12</accession>
<keyword evidence="1" id="KW-0812">Transmembrane</keyword>
<dbReference type="OrthoDB" id="4218123at2759"/>
<feature type="transmembrane region" description="Helical" evidence="1">
    <location>
        <begin position="6"/>
        <end position="27"/>
    </location>
</feature>
<organism evidence="2 3">
    <name type="scientific">Cordyceps fumosorosea (strain ARSEF 2679)</name>
    <name type="common">Isaria fumosorosea</name>
    <dbReference type="NCBI Taxonomy" id="1081104"/>
    <lineage>
        <taxon>Eukaryota</taxon>
        <taxon>Fungi</taxon>
        <taxon>Dikarya</taxon>
        <taxon>Ascomycota</taxon>
        <taxon>Pezizomycotina</taxon>
        <taxon>Sordariomycetes</taxon>
        <taxon>Hypocreomycetidae</taxon>
        <taxon>Hypocreales</taxon>
        <taxon>Cordycipitaceae</taxon>
        <taxon>Cordyceps</taxon>
    </lineage>
</organism>
<dbReference type="PANTHER" id="PTHR39470:SF1">
    <property type="entry name" value="CHORISMATE SYNTHASE PROTEIN"/>
    <property type="match status" value="1"/>
</dbReference>
<dbReference type="STRING" id="1081104.A0A168EJ12"/>
<proteinExistence type="predicted"/>
<reference evidence="2 3" key="1">
    <citation type="journal article" date="2016" name="Genome Biol. Evol.">
        <title>Divergent and convergent evolution of fungal pathogenicity.</title>
        <authorList>
            <person name="Shang Y."/>
            <person name="Xiao G."/>
            <person name="Zheng P."/>
            <person name="Cen K."/>
            <person name="Zhan S."/>
            <person name="Wang C."/>
        </authorList>
    </citation>
    <scope>NUCLEOTIDE SEQUENCE [LARGE SCALE GENOMIC DNA]</scope>
    <source>
        <strain evidence="2 3">ARSEF 2679</strain>
    </source>
</reference>
<dbReference type="GeneID" id="30017061"/>
<gene>
    <name evidence="2" type="ORF">ISF_00769</name>
</gene>
<dbReference type="Proteomes" id="UP000076744">
    <property type="component" value="Unassembled WGS sequence"/>
</dbReference>
<dbReference type="RefSeq" id="XP_018708826.1">
    <property type="nucleotide sequence ID" value="XM_018844376.1"/>
</dbReference>
<dbReference type="AlphaFoldDB" id="A0A168EJ12"/>